<dbReference type="InterPro" id="IPR005744">
    <property type="entry name" value="Hy-lIII"/>
</dbReference>
<feature type="binding site" evidence="7">
    <location>
        <position position="62"/>
    </location>
    <ligand>
        <name>Zn(2+)</name>
        <dbReference type="ChEBI" id="CHEBI:29105"/>
    </ligand>
</feature>
<dbReference type="GO" id="GO:0005886">
    <property type="term" value="C:plasma membrane"/>
    <property type="evidence" value="ECO:0007669"/>
    <property type="project" value="UniProtKB-SubCell"/>
</dbReference>
<evidence type="ECO:0000256" key="7">
    <source>
        <dbReference type="PIRSR" id="PIRSR604254-1"/>
    </source>
</evidence>
<dbReference type="PANTHER" id="PTHR20855">
    <property type="entry name" value="ADIPOR/PROGESTIN RECEPTOR-RELATED"/>
    <property type="match status" value="1"/>
</dbReference>
<dbReference type="InterPro" id="IPR004254">
    <property type="entry name" value="AdipoR/HlyIII-related"/>
</dbReference>
<evidence type="ECO:0000313" key="10">
    <source>
        <dbReference type="Proteomes" id="UP000093044"/>
    </source>
</evidence>
<evidence type="ECO:0000256" key="2">
    <source>
        <dbReference type="ARBA" id="ARBA00008488"/>
    </source>
</evidence>
<gene>
    <name evidence="9" type="ORF">BED41_00725</name>
</gene>
<dbReference type="NCBIfam" id="TIGR01065">
    <property type="entry name" value="hlyIII"/>
    <property type="match status" value="1"/>
</dbReference>
<evidence type="ECO:0000256" key="3">
    <source>
        <dbReference type="ARBA" id="ARBA00022475"/>
    </source>
</evidence>
<keyword evidence="10" id="KW-1185">Reference proteome</keyword>
<sequence>MKKDKREITSSLTHLAGALFALAGTIKLAYDAFGEEGAAAFVSVLVFGISMVVLYSTSSIYHWCCAVQARAAKFMQRLDHIAIFLLIAGTYTPICVITLGYPLGYIMLSLVWGVAAAGLLMKIFWMEAPVWLSCSLYVAMGWIAAFFIVPLVHALTPGALVWLVAGGLLYTAGAVIFGLERPRLSFSWFGPHELFHLFVMGGSLCHYITVSHYLA</sequence>
<feature type="transmembrane region" description="Helical" evidence="8">
    <location>
        <begin position="159"/>
        <end position="179"/>
    </location>
</feature>
<comment type="similarity">
    <text evidence="2">Belongs to the UPF0073 (Hly-III) family.</text>
</comment>
<organism evidence="9 10">
    <name type="scientific">Cloacibacillus porcorum</name>
    <dbReference type="NCBI Taxonomy" id="1197717"/>
    <lineage>
        <taxon>Bacteria</taxon>
        <taxon>Thermotogati</taxon>
        <taxon>Synergistota</taxon>
        <taxon>Synergistia</taxon>
        <taxon>Synergistales</taxon>
        <taxon>Synergistaceae</taxon>
        <taxon>Cloacibacillus</taxon>
    </lineage>
</organism>
<dbReference type="EMBL" id="CP016757">
    <property type="protein sequence ID" value="ANZ43754.1"/>
    <property type="molecule type" value="Genomic_DNA"/>
</dbReference>
<accession>A0A1B2I1A5</accession>
<evidence type="ECO:0000256" key="8">
    <source>
        <dbReference type="SAM" id="Phobius"/>
    </source>
</evidence>
<proteinExistence type="inferred from homology"/>
<feature type="binding site" evidence="7">
    <location>
        <position position="192"/>
    </location>
    <ligand>
        <name>Zn(2+)</name>
        <dbReference type="ChEBI" id="CHEBI:29105"/>
    </ligand>
</feature>
<feature type="transmembrane region" description="Helical" evidence="8">
    <location>
        <begin position="130"/>
        <end position="153"/>
    </location>
</feature>
<dbReference type="GO" id="GO:0046872">
    <property type="term" value="F:metal ion binding"/>
    <property type="evidence" value="ECO:0007669"/>
    <property type="project" value="UniProtKB-KW"/>
</dbReference>
<keyword evidence="3" id="KW-1003">Cell membrane</keyword>
<feature type="transmembrane region" description="Helical" evidence="8">
    <location>
        <begin position="39"/>
        <end position="61"/>
    </location>
</feature>
<keyword evidence="4 8" id="KW-0812">Transmembrane</keyword>
<evidence type="ECO:0008006" key="11">
    <source>
        <dbReference type="Google" id="ProtNLM"/>
    </source>
</evidence>
<keyword evidence="6 8" id="KW-0472">Membrane</keyword>
<dbReference type="OrthoDB" id="9813689at2"/>
<keyword evidence="7" id="KW-0479">Metal-binding</keyword>
<evidence type="ECO:0000313" key="9">
    <source>
        <dbReference type="EMBL" id="ANZ43754.1"/>
    </source>
</evidence>
<dbReference type="RefSeq" id="WP_066741800.1">
    <property type="nucleotide sequence ID" value="NZ_CP016757.1"/>
</dbReference>
<dbReference type="KEGG" id="cpor:BED41_00725"/>
<dbReference type="GO" id="GO:0140911">
    <property type="term" value="F:pore-forming activity"/>
    <property type="evidence" value="ECO:0007669"/>
    <property type="project" value="InterPro"/>
</dbReference>
<dbReference type="STRING" id="1197717.BED41_00725"/>
<reference evidence="9" key="1">
    <citation type="submission" date="2016-08" db="EMBL/GenBank/DDBJ databases">
        <title>Complete genome of Cloacibacillus porcorum.</title>
        <authorList>
            <person name="Looft T."/>
            <person name="Bayles D.O."/>
            <person name="Alt D.P."/>
        </authorList>
    </citation>
    <scope>NUCLEOTIDE SEQUENCE [LARGE SCALE GENOMIC DNA]</scope>
    <source>
        <strain evidence="9">CL-84</strain>
    </source>
</reference>
<protein>
    <recommendedName>
        <fullName evidence="11">Hemolysin</fullName>
    </recommendedName>
</protein>
<feature type="transmembrane region" description="Helical" evidence="8">
    <location>
        <begin position="81"/>
        <end position="99"/>
    </location>
</feature>
<dbReference type="Proteomes" id="UP000093044">
    <property type="component" value="Chromosome"/>
</dbReference>
<keyword evidence="5 8" id="KW-1133">Transmembrane helix</keyword>
<evidence type="ECO:0000256" key="6">
    <source>
        <dbReference type="ARBA" id="ARBA00023136"/>
    </source>
</evidence>
<evidence type="ECO:0000256" key="4">
    <source>
        <dbReference type="ARBA" id="ARBA00022692"/>
    </source>
</evidence>
<name>A0A1B2I1A5_9BACT</name>
<evidence type="ECO:0000256" key="5">
    <source>
        <dbReference type="ARBA" id="ARBA00022989"/>
    </source>
</evidence>
<dbReference type="GeneID" id="83056374"/>
<comment type="subcellular location">
    <subcellularLocation>
        <location evidence="1">Cell membrane</location>
        <topology evidence="1">Multi-pass membrane protein</topology>
    </subcellularLocation>
</comment>
<feature type="binding site" evidence="7">
    <location>
        <position position="196"/>
    </location>
    <ligand>
        <name>Zn(2+)</name>
        <dbReference type="ChEBI" id="CHEBI:29105"/>
    </ligand>
</feature>
<dbReference type="PANTHER" id="PTHR20855:SF3">
    <property type="entry name" value="LD03007P"/>
    <property type="match status" value="1"/>
</dbReference>
<keyword evidence="7" id="KW-0862">Zinc</keyword>
<dbReference type="Pfam" id="PF03006">
    <property type="entry name" value="HlyIII"/>
    <property type="match status" value="1"/>
</dbReference>
<evidence type="ECO:0000256" key="1">
    <source>
        <dbReference type="ARBA" id="ARBA00004651"/>
    </source>
</evidence>
<dbReference type="AlphaFoldDB" id="A0A1B2I1A5"/>